<evidence type="ECO:0000313" key="2">
    <source>
        <dbReference type="Proteomes" id="UP001163726"/>
    </source>
</evidence>
<sequence>MQLNYLPLYWPFKLKKGYLVIAKDALSHTHLAIVDTVLNDNFSQSYYLLINPETHVELGWFRRTQITRRAISLSNKLSWASL</sequence>
<organism evidence="1 2">
    <name type="scientific">Catenovulum adriaticum</name>
    <dbReference type="NCBI Taxonomy" id="2984846"/>
    <lineage>
        <taxon>Bacteria</taxon>
        <taxon>Pseudomonadati</taxon>
        <taxon>Pseudomonadota</taxon>
        <taxon>Gammaproteobacteria</taxon>
        <taxon>Alteromonadales</taxon>
        <taxon>Alteromonadaceae</taxon>
        <taxon>Catenovulum</taxon>
    </lineage>
</organism>
<gene>
    <name evidence="1" type="ORF">OLW01_12210</name>
</gene>
<dbReference type="Proteomes" id="UP001163726">
    <property type="component" value="Chromosome"/>
</dbReference>
<reference evidence="1" key="1">
    <citation type="submission" date="2022-10" db="EMBL/GenBank/DDBJ databases">
        <title>Catenovulum adriacola sp. nov. isolated in the Harbour of Susak.</title>
        <authorList>
            <person name="Schoch T."/>
            <person name="Reich S.J."/>
            <person name="Stoeferle S."/>
            <person name="Flaiz M."/>
            <person name="Kazda M."/>
            <person name="Riedel C.U."/>
            <person name="Duerre P."/>
        </authorList>
    </citation>
    <scope>NUCLEOTIDE SEQUENCE</scope>
    <source>
        <strain evidence="1">TS8</strain>
    </source>
</reference>
<dbReference type="EMBL" id="CP109965">
    <property type="protein sequence ID" value="WAJ69898.1"/>
    <property type="molecule type" value="Genomic_DNA"/>
</dbReference>
<evidence type="ECO:0000313" key="1">
    <source>
        <dbReference type="EMBL" id="WAJ69898.1"/>
    </source>
</evidence>
<proteinExistence type="predicted"/>
<dbReference type="RefSeq" id="WP_268074192.1">
    <property type="nucleotide sequence ID" value="NZ_CP109965.1"/>
</dbReference>
<keyword evidence="2" id="KW-1185">Reference proteome</keyword>
<accession>A0ABY7AK23</accession>
<name>A0ABY7AK23_9ALTE</name>
<protein>
    <submittedName>
        <fullName evidence="1">Uncharacterized protein</fullName>
    </submittedName>
</protein>